<dbReference type="PROSITE" id="PS50096">
    <property type="entry name" value="IQ"/>
    <property type="match status" value="1"/>
</dbReference>
<feature type="region of interest" description="Disordered" evidence="5">
    <location>
        <begin position="1"/>
        <end position="80"/>
    </location>
</feature>
<evidence type="ECO:0000256" key="1">
    <source>
        <dbReference type="ARBA" id="ARBA00004123"/>
    </source>
</evidence>
<comment type="subcellular location">
    <subcellularLocation>
        <location evidence="2">Cytoplasm</location>
    </subcellularLocation>
    <subcellularLocation>
        <location evidence="1">Nucleus</location>
    </subcellularLocation>
</comment>
<feature type="compositionally biased region" description="Low complexity" evidence="5">
    <location>
        <begin position="328"/>
        <end position="354"/>
    </location>
</feature>
<feature type="compositionally biased region" description="Acidic residues" evidence="5">
    <location>
        <begin position="548"/>
        <end position="557"/>
    </location>
</feature>
<reference evidence="6 7" key="1">
    <citation type="submission" date="2018-11" db="EMBL/GenBank/DDBJ databases">
        <title>Genome sequence of Saitozyma podzolica DSM 27192.</title>
        <authorList>
            <person name="Aliyu H."/>
            <person name="Gorte O."/>
            <person name="Ochsenreither K."/>
        </authorList>
    </citation>
    <scope>NUCLEOTIDE SEQUENCE [LARGE SCALE GENOMIC DNA]</scope>
    <source>
        <strain evidence="6 7">DSM 27192</strain>
    </source>
</reference>
<sequence>MSVPVLENNPISQGPSSGPAQDVDGPPTRPPGASATDGRGISGAASTNLASAGDANGKEASQADEEERRDRAARTIQRNYRGYAARKWSKRMRMEKEARWEDLVRHTKEKNYVAEQLDNKNDIKSRWRRGLAAAARLQAGDGLGANAVSPEVQEAIDETPELDEKTRKARKATMWGSLSLGVGKERDEAEELPFHSKALEQQHWLEMIDGKHRYGSNLKYYFRRWKESDTQDNFFRWLDKGEGKKLDLEELPRERLDKERITYLTAEQRLNYLVKVDSEGKLRWVRNNELVDTAAGKWRDSGNGGGIVPDESSIFKPASDEEEEGDAGRSSRSRSGSVSSGSLSSASDSYSASSELQDNEATHYADFDARKEKGWVQRHVQGVTPSGVRKQILRKTVRRNTWIYVVDMQMNMFVGIKHTGVFQHSSFLAGGKVVSAGIIVVKHGVIKTLNPWSGHYRSTIQHYRSFIAQLENKGVDLSHVKMGKSVLQLWGLSKYSAISKGQKDLGKRFKRVVGISNEKTEQEKSEELEKNAEREEAEHMERTRQVWEAEEAEESEEGKERARKEVLYGRKRDEAVERKEDTKNEPEA</sequence>
<protein>
    <recommendedName>
        <fullName evidence="8">IQ domain-containing calmodulin-binding protein</fullName>
    </recommendedName>
</protein>
<dbReference type="AlphaFoldDB" id="A0A427YU47"/>
<dbReference type="Proteomes" id="UP000279259">
    <property type="component" value="Unassembled WGS sequence"/>
</dbReference>
<comment type="caution">
    <text evidence="6">The sequence shown here is derived from an EMBL/GenBank/DDBJ whole genome shotgun (WGS) entry which is preliminary data.</text>
</comment>
<evidence type="ECO:0000313" key="7">
    <source>
        <dbReference type="Proteomes" id="UP000279259"/>
    </source>
</evidence>
<dbReference type="EMBL" id="RSCD01000002">
    <property type="protein sequence ID" value="RSH94617.1"/>
    <property type="molecule type" value="Genomic_DNA"/>
</dbReference>
<dbReference type="PANTHER" id="PTHR31250">
    <property type="entry name" value="IQ DOMAIN-CONTAINING PROTEIN IQM3"/>
    <property type="match status" value="1"/>
</dbReference>
<dbReference type="PANTHER" id="PTHR31250:SF27">
    <property type="entry name" value="IQ DOMAIN-CONTAINING PROTEIN IQM5"/>
    <property type="match status" value="1"/>
</dbReference>
<evidence type="ECO:0000256" key="4">
    <source>
        <dbReference type="ARBA" id="ARBA00023242"/>
    </source>
</evidence>
<proteinExistence type="predicted"/>
<dbReference type="STRING" id="1890683.A0A427YU47"/>
<feature type="compositionally biased region" description="Polar residues" evidence="5">
    <location>
        <begin position="9"/>
        <end position="19"/>
    </location>
</feature>
<feature type="region of interest" description="Disordered" evidence="5">
    <location>
        <begin position="519"/>
        <end position="588"/>
    </location>
</feature>
<keyword evidence="4" id="KW-0539">Nucleus</keyword>
<evidence type="ECO:0000256" key="3">
    <source>
        <dbReference type="ARBA" id="ARBA00022490"/>
    </source>
</evidence>
<evidence type="ECO:0008006" key="8">
    <source>
        <dbReference type="Google" id="ProtNLM"/>
    </source>
</evidence>
<keyword evidence="7" id="KW-1185">Reference proteome</keyword>
<dbReference type="OrthoDB" id="7344096at2759"/>
<dbReference type="GO" id="GO:0005634">
    <property type="term" value="C:nucleus"/>
    <property type="evidence" value="ECO:0007669"/>
    <property type="project" value="UniProtKB-SubCell"/>
</dbReference>
<keyword evidence="3" id="KW-0963">Cytoplasm</keyword>
<name>A0A427YU47_9TREE</name>
<feature type="compositionally biased region" description="Basic and acidic residues" evidence="5">
    <location>
        <begin position="519"/>
        <end position="547"/>
    </location>
</feature>
<evidence type="ECO:0000313" key="6">
    <source>
        <dbReference type="EMBL" id="RSH94617.1"/>
    </source>
</evidence>
<evidence type="ECO:0000256" key="5">
    <source>
        <dbReference type="SAM" id="MobiDB-lite"/>
    </source>
</evidence>
<evidence type="ECO:0000256" key="2">
    <source>
        <dbReference type="ARBA" id="ARBA00004496"/>
    </source>
</evidence>
<gene>
    <name evidence="6" type="ORF">EHS25_004421</name>
</gene>
<organism evidence="6 7">
    <name type="scientific">Saitozyma podzolica</name>
    <dbReference type="NCBI Taxonomy" id="1890683"/>
    <lineage>
        <taxon>Eukaryota</taxon>
        <taxon>Fungi</taxon>
        <taxon>Dikarya</taxon>
        <taxon>Basidiomycota</taxon>
        <taxon>Agaricomycotina</taxon>
        <taxon>Tremellomycetes</taxon>
        <taxon>Tremellales</taxon>
        <taxon>Trimorphomycetaceae</taxon>
        <taxon>Saitozyma</taxon>
    </lineage>
</organism>
<feature type="compositionally biased region" description="Basic and acidic residues" evidence="5">
    <location>
        <begin position="558"/>
        <end position="588"/>
    </location>
</feature>
<dbReference type="InterPro" id="IPR044159">
    <property type="entry name" value="IQM"/>
</dbReference>
<dbReference type="GO" id="GO:0005737">
    <property type="term" value="C:cytoplasm"/>
    <property type="evidence" value="ECO:0007669"/>
    <property type="project" value="UniProtKB-SubCell"/>
</dbReference>
<dbReference type="CDD" id="cd23767">
    <property type="entry name" value="IQCD"/>
    <property type="match status" value="1"/>
</dbReference>
<accession>A0A427YU47</accession>
<feature type="region of interest" description="Disordered" evidence="5">
    <location>
        <begin position="295"/>
        <end position="357"/>
    </location>
</feature>